<reference evidence="1 2" key="1">
    <citation type="submission" date="2018-06" db="EMBL/GenBank/DDBJ databases">
        <title>The Genome of Cuscuta australis (Dodder) Provides Insight into the Evolution of Plant Parasitism.</title>
        <authorList>
            <person name="Liu H."/>
        </authorList>
    </citation>
    <scope>NUCLEOTIDE SEQUENCE [LARGE SCALE GENOMIC DNA]</scope>
    <source>
        <strain evidence="2">cv. Yunnan</strain>
        <tissue evidence="1">Vines</tissue>
    </source>
</reference>
<dbReference type="PANTHER" id="PTHR35497">
    <property type="entry name" value="ACYL-UDP-N-ACETYLGLUCOSAMINE O-ACYLTRANSFERASE"/>
    <property type="match status" value="1"/>
</dbReference>
<evidence type="ECO:0000313" key="2">
    <source>
        <dbReference type="Proteomes" id="UP000249390"/>
    </source>
</evidence>
<dbReference type="EMBL" id="NQVE01000183">
    <property type="protein sequence ID" value="RAL41776.1"/>
    <property type="molecule type" value="Genomic_DNA"/>
</dbReference>
<evidence type="ECO:0000313" key="1">
    <source>
        <dbReference type="EMBL" id="RAL41776.1"/>
    </source>
</evidence>
<comment type="caution">
    <text evidence="1">The sequence shown here is derived from an EMBL/GenBank/DDBJ whole genome shotgun (WGS) entry which is preliminary data.</text>
</comment>
<dbReference type="PANTHER" id="PTHR35497:SF1">
    <property type="entry name" value="ACYL-UDP-N-ACETYLGLUCOSAMINE O-ACYLTRANSFERASE"/>
    <property type="match status" value="1"/>
</dbReference>
<proteinExistence type="predicted"/>
<organism evidence="1 2">
    <name type="scientific">Cuscuta australis</name>
    <dbReference type="NCBI Taxonomy" id="267555"/>
    <lineage>
        <taxon>Eukaryota</taxon>
        <taxon>Viridiplantae</taxon>
        <taxon>Streptophyta</taxon>
        <taxon>Embryophyta</taxon>
        <taxon>Tracheophyta</taxon>
        <taxon>Spermatophyta</taxon>
        <taxon>Magnoliopsida</taxon>
        <taxon>eudicotyledons</taxon>
        <taxon>Gunneridae</taxon>
        <taxon>Pentapetalae</taxon>
        <taxon>asterids</taxon>
        <taxon>lamiids</taxon>
        <taxon>Solanales</taxon>
        <taxon>Convolvulaceae</taxon>
        <taxon>Cuscuteae</taxon>
        <taxon>Cuscuta</taxon>
        <taxon>Cuscuta subgen. Grammica</taxon>
        <taxon>Cuscuta sect. Cleistogrammica</taxon>
    </lineage>
</organism>
<dbReference type="Proteomes" id="UP000249390">
    <property type="component" value="Unassembled WGS sequence"/>
</dbReference>
<gene>
    <name evidence="1" type="ORF">DM860_008958</name>
</gene>
<dbReference type="AlphaFoldDB" id="A0A328D8H1"/>
<accession>A0A328D8H1</accession>
<keyword evidence="2" id="KW-1185">Reference proteome</keyword>
<name>A0A328D8H1_9ASTE</name>
<sequence length="544" mass="61013">MAGGKDLGLPKRNGCSLKDQLAKKTLHNVRKQGHTYVELREDGKRFVFFCTLCLSPCYSDSILFDHLNGNLHTERLAAAKVTLLKPNPWPFNDGVLFFTVPEQDKPSPDSNSDQTKVISIDWDDDDDTLAIVKHDKTLLPDISEDAGDADSMKSTPFRTEGKHQIVIPSVLCRDKISEVVVTHIGIGKIAARVSEKDGVSNGVHRIWCEWLGNKDSCDEEEIMVPVHEFALVIFPYNNSLGRQSLLEELRCLLPPRYLFESDKIHNAKSIKWKSFSDPEDVSVSLSNPCDSSGEESESSGSRIVLHDSDDHLLHSRAVSSETLMRQLRKKHEVSSVRVCGICQQKLLPGKDVGTLMNMNTGRLVCSSRNMTGAFHVYHTSCLIHWVLLCELEMHRNQSDGPKVKQRSRKKAKHNHNEEIKNGGIRIHIPSIFCPECQGTGTMIAEDNLEKPTISLSQMYRFKIKLTGAREEWIRSPETLSNCSTGFAFPPLSDDLCEDKVCKHVNYYYLTDVLVFGTCNSIEVAPLLSGGWLKRMPSCLGCIEC</sequence>
<evidence type="ECO:0008006" key="3">
    <source>
        <dbReference type="Google" id="ProtNLM"/>
    </source>
</evidence>
<protein>
    <recommendedName>
        <fullName evidence="3">C2H2-type domain-containing protein</fullName>
    </recommendedName>
</protein>